<accession>A0A8C9HTD0</accession>
<dbReference type="PANTHER" id="PTHR10769:SF3">
    <property type="entry name" value="SMALL RIBOSOMAL SUBUNIT PROTEIN ES28"/>
    <property type="match status" value="1"/>
</dbReference>
<evidence type="ECO:0000256" key="2">
    <source>
        <dbReference type="ARBA" id="ARBA00022980"/>
    </source>
</evidence>
<dbReference type="Pfam" id="PF01200">
    <property type="entry name" value="Ribosomal_S28e"/>
    <property type="match status" value="1"/>
</dbReference>
<proteinExistence type="inferred from homology"/>
<dbReference type="PANTHER" id="PTHR10769">
    <property type="entry name" value="40S RIBOSOMAL PROTEIN S28"/>
    <property type="match status" value="1"/>
</dbReference>
<evidence type="ECO:0000256" key="6">
    <source>
        <dbReference type="ARBA" id="ARBA00046579"/>
    </source>
</evidence>
<dbReference type="GO" id="GO:0000028">
    <property type="term" value="P:ribosomal small subunit assembly"/>
    <property type="evidence" value="ECO:0007669"/>
    <property type="project" value="TreeGrafter"/>
</dbReference>
<keyword evidence="3" id="KW-0687">Ribonucleoprotein</keyword>
<comment type="subunit">
    <text evidence="6">Component of the 40S small ribosomal subunit. Part of the small subunit (SSU) processome, composed of more than 70 proteins and the RNA chaperone small nucleolar RNA (snoRNA) U3.</text>
</comment>
<dbReference type="InterPro" id="IPR000289">
    <property type="entry name" value="Ribosomal_eS28"/>
</dbReference>
<dbReference type="Gene3D" id="2.40.50.140">
    <property type="entry name" value="Nucleic acid-binding proteins"/>
    <property type="match status" value="1"/>
</dbReference>
<name>A0A8C9HTD0_9PRIM</name>
<dbReference type="GO" id="GO:0022627">
    <property type="term" value="C:cytosolic small ribosomal subunit"/>
    <property type="evidence" value="ECO:0007669"/>
    <property type="project" value="TreeGrafter"/>
</dbReference>
<comment type="similarity">
    <text evidence="1">Belongs to the eukaryotic ribosomal protein eS28 family.</text>
</comment>
<dbReference type="AlphaFoldDB" id="A0A8C9HTD0"/>
<evidence type="ECO:0000256" key="3">
    <source>
        <dbReference type="ARBA" id="ARBA00023274"/>
    </source>
</evidence>
<reference evidence="7" key="2">
    <citation type="submission" date="2025-09" db="UniProtKB">
        <authorList>
            <consortium name="Ensembl"/>
        </authorList>
    </citation>
    <scope>IDENTIFICATION</scope>
</reference>
<dbReference type="Proteomes" id="UP000694416">
    <property type="component" value="Unplaced"/>
</dbReference>
<evidence type="ECO:0000256" key="5">
    <source>
        <dbReference type="ARBA" id="ARBA00035453"/>
    </source>
</evidence>
<organism evidence="7 8">
    <name type="scientific">Piliocolobus tephrosceles</name>
    <name type="common">Ugandan red Colobus</name>
    <dbReference type="NCBI Taxonomy" id="591936"/>
    <lineage>
        <taxon>Eukaryota</taxon>
        <taxon>Metazoa</taxon>
        <taxon>Chordata</taxon>
        <taxon>Craniata</taxon>
        <taxon>Vertebrata</taxon>
        <taxon>Euteleostomi</taxon>
        <taxon>Mammalia</taxon>
        <taxon>Eutheria</taxon>
        <taxon>Euarchontoglires</taxon>
        <taxon>Primates</taxon>
        <taxon>Haplorrhini</taxon>
        <taxon>Catarrhini</taxon>
        <taxon>Cercopithecidae</taxon>
        <taxon>Colobinae</taxon>
        <taxon>Piliocolobus</taxon>
    </lineage>
</organism>
<evidence type="ECO:0000256" key="1">
    <source>
        <dbReference type="ARBA" id="ARBA00005943"/>
    </source>
</evidence>
<dbReference type="GO" id="GO:0006412">
    <property type="term" value="P:translation"/>
    <property type="evidence" value="ECO:0007669"/>
    <property type="project" value="InterPro"/>
</dbReference>
<evidence type="ECO:0000256" key="4">
    <source>
        <dbReference type="ARBA" id="ARBA00035146"/>
    </source>
</evidence>
<reference evidence="7" key="1">
    <citation type="submission" date="2025-08" db="UniProtKB">
        <authorList>
            <consortium name="Ensembl"/>
        </authorList>
    </citation>
    <scope>IDENTIFICATION</scope>
</reference>
<protein>
    <recommendedName>
        <fullName evidence="4">Small ribosomal subunit protein eS28</fullName>
    </recommendedName>
    <alternativeName>
        <fullName evidence="5">40S ribosomal protein S28</fullName>
    </alternativeName>
</protein>
<evidence type="ECO:0000313" key="7">
    <source>
        <dbReference type="Ensembl" id="ENSPTEP00000025765.1"/>
    </source>
</evidence>
<sequence>IDTSHMQPIKLARVTKVLGRTSSKGQCMQMRMEFMEDTSCSIIHNVKGPMCEGFVLSLESEPEVRRLH</sequence>
<evidence type="ECO:0000313" key="8">
    <source>
        <dbReference type="Proteomes" id="UP000694416"/>
    </source>
</evidence>
<keyword evidence="8" id="KW-1185">Reference proteome</keyword>
<dbReference type="SUPFAM" id="SSF50249">
    <property type="entry name" value="Nucleic acid-binding proteins"/>
    <property type="match status" value="1"/>
</dbReference>
<dbReference type="InterPro" id="IPR012340">
    <property type="entry name" value="NA-bd_OB-fold"/>
</dbReference>
<dbReference type="GO" id="GO:0030490">
    <property type="term" value="P:maturation of SSU-rRNA"/>
    <property type="evidence" value="ECO:0007669"/>
    <property type="project" value="TreeGrafter"/>
</dbReference>
<dbReference type="GO" id="GO:0003735">
    <property type="term" value="F:structural constituent of ribosome"/>
    <property type="evidence" value="ECO:0007669"/>
    <property type="project" value="InterPro"/>
</dbReference>
<dbReference type="CDD" id="cd04457">
    <property type="entry name" value="S1_S28E"/>
    <property type="match status" value="1"/>
</dbReference>
<keyword evidence="2" id="KW-0689">Ribosomal protein</keyword>
<dbReference type="Ensembl" id="ENSPTET00000036394.1">
    <property type="protein sequence ID" value="ENSPTEP00000025765.1"/>
    <property type="gene ID" value="ENSPTEG00000025996.1"/>
</dbReference>